<dbReference type="Pfam" id="PF11416">
    <property type="entry name" value="Syntaxin-5_N"/>
    <property type="match status" value="1"/>
</dbReference>
<dbReference type="PANTHER" id="PTHR19957">
    <property type="entry name" value="SYNTAXIN"/>
    <property type="match status" value="1"/>
</dbReference>
<dbReference type="Proteomes" id="UP000027138">
    <property type="component" value="Unassembled WGS sequence"/>
</dbReference>
<dbReference type="Pfam" id="PF05739">
    <property type="entry name" value="SNARE"/>
    <property type="match status" value="1"/>
</dbReference>
<dbReference type="Gene3D" id="1.20.58.70">
    <property type="match status" value="1"/>
</dbReference>
<sequence length="352" mass="39483">MHFCQRQPFATSHRMAYTFRDRTAEFRSLTQTLKKIGGITSVNQENDRSPSKPQTLSTLYSRSEFNKKASMIGLAIHETSQKIARLAKLAKRSSMFDDPTVEIQELTALIKNDITTMNTALSDLQILQNMEIADGNYSQDRVVHSTAVCDDLKSKLMGATKELQDVLTTRTENMKAHENRKQIFSSNASRENPFMSQSKPMTEPPPWSNSANAFGNSKPSALPPNGVQVGNQLRRRAAVDSTPSHHMEMSMLQQVVPRQENYTQSRAVALHNVESTISELGGIFTHLATVVAQQGELAIRIDDNMDESLANVEGARNSLLRHLNQISSNRWLLIKIFAVIIFFLMVFIIFVA</sequence>
<dbReference type="AlphaFoldDB" id="A0A067LJI4"/>
<feature type="region of interest" description="Disordered" evidence="3">
    <location>
        <begin position="176"/>
        <end position="228"/>
    </location>
</feature>
<accession>A0A067LJI4</accession>
<feature type="transmembrane region" description="Helical" evidence="4">
    <location>
        <begin position="331"/>
        <end position="351"/>
    </location>
</feature>
<protein>
    <recommendedName>
        <fullName evidence="5">t-SNARE coiled-coil homology domain-containing protein</fullName>
    </recommendedName>
</protein>
<name>A0A067LJI4_JATCU</name>
<evidence type="ECO:0000256" key="3">
    <source>
        <dbReference type="SAM" id="MobiDB-lite"/>
    </source>
</evidence>
<dbReference type="OrthoDB" id="421009at2759"/>
<dbReference type="EMBL" id="KK914240">
    <property type="protein sequence ID" value="KDP44805.1"/>
    <property type="molecule type" value="Genomic_DNA"/>
</dbReference>
<proteinExistence type="inferred from homology"/>
<dbReference type="GO" id="GO:0048278">
    <property type="term" value="P:vesicle docking"/>
    <property type="evidence" value="ECO:0007669"/>
    <property type="project" value="TreeGrafter"/>
</dbReference>
<dbReference type="GO" id="GO:0006906">
    <property type="term" value="P:vesicle fusion"/>
    <property type="evidence" value="ECO:0007669"/>
    <property type="project" value="TreeGrafter"/>
</dbReference>
<evidence type="ECO:0000313" key="6">
    <source>
        <dbReference type="EMBL" id="KDP44805.1"/>
    </source>
</evidence>
<evidence type="ECO:0000313" key="7">
    <source>
        <dbReference type="Proteomes" id="UP000027138"/>
    </source>
</evidence>
<dbReference type="CDD" id="cd15844">
    <property type="entry name" value="SNARE_syntaxin5"/>
    <property type="match status" value="1"/>
</dbReference>
<dbReference type="GO" id="GO:0006886">
    <property type="term" value="P:intracellular protein transport"/>
    <property type="evidence" value="ECO:0007669"/>
    <property type="project" value="InterPro"/>
</dbReference>
<dbReference type="GO" id="GO:0031201">
    <property type="term" value="C:SNARE complex"/>
    <property type="evidence" value="ECO:0007669"/>
    <property type="project" value="TreeGrafter"/>
</dbReference>
<evidence type="ECO:0000259" key="5">
    <source>
        <dbReference type="PROSITE" id="PS50192"/>
    </source>
</evidence>
<dbReference type="InterPro" id="IPR010989">
    <property type="entry name" value="SNARE"/>
</dbReference>
<feature type="domain" description="T-SNARE coiled-coil homology" evidence="5">
    <location>
        <begin position="260"/>
        <end position="322"/>
    </location>
</feature>
<keyword evidence="2" id="KW-0653">Protein transport</keyword>
<feature type="compositionally biased region" description="Polar residues" evidence="3">
    <location>
        <begin position="208"/>
        <end position="219"/>
    </location>
</feature>
<reference evidence="6 7" key="1">
    <citation type="journal article" date="2014" name="PLoS ONE">
        <title>Global Analysis of Gene Expression Profiles in Physic Nut (Jatropha curcas L.) Seedlings Exposed to Salt Stress.</title>
        <authorList>
            <person name="Zhang L."/>
            <person name="Zhang C."/>
            <person name="Wu P."/>
            <person name="Chen Y."/>
            <person name="Li M."/>
            <person name="Jiang H."/>
            <person name="Wu G."/>
        </authorList>
    </citation>
    <scope>NUCLEOTIDE SEQUENCE [LARGE SCALE GENOMIC DNA]</scope>
    <source>
        <strain evidence="7">cv. GZQX0401</strain>
        <tissue evidence="6">Young leaves</tissue>
    </source>
</reference>
<dbReference type="PANTHER" id="PTHR19957:SF228">
    <property type="entry name" value="SYNTAXIN-31"/>
    <property type="match status" value="1"/>
</dbReference>
<feature type="compositionally biased region" description="Polar residues" evidence="3">
    <location>
        <begin position="182"/>
        <end position="200"/>
    </location>
</feature>
<evidence type="ECO:0000256" key="4">
    <source>
        <dbReference type="SAM" id="Phobius"/>
    </source>
</evidence>
<evidence type="ECO:0000256" key="1">
    <source>
        <dbReference type="ARBA" id="ARBA00009063"/>
    </source>
</evidence>
<dbReference type="PROSITE" id="PS50192">
    <property type="entry name" value="T_SNARE"/>
    <property type="match status" value="1"/>
</dbReference>
<organism evidence="6 7">
    <name type="scientific">Jatropha curcas</name>
    <name type="common">Barbados nut</name>
    <dbReference type="NCBI Taxonomy" id="180498"/>
    <lineage>
        <taxon>Eukaryota</taxon>
        <taxon>Viridiplantae</taxon>
        <taxon>Streptophyta</taxon>
        <taxon>Embryophyta</taxon>
        <taxon>Tracheophyta</taxon>
        <taxon>Spermatophyta</taxon>
        <taxon>Magnoliopsida</taxon>
        <taxon>eudicotyledons</taxon>
        <taxon>Gunneridae</taxon>
        <taxon>Pentapetalae</taxon>
        <taxon>rosids</taxon>
        <taxon>fabids</taxon>
        <taxon>Malpighiales</taxon>
        <taxon>Euphorbiaceae</taxon>
        <taxon>Crotonoideae</taxon>
        <taxon>Jatropheae</taxon>
        <taxon>Jatropha</taxon>
    </lineage>
</organism>
<dbReference type="PROSITE" id="PS00914">
    <property type="entry name" value="SYNTAXIN"/>
    <property type="match status" value="1"/>
</dbReference>
<comment type="similarity">
    <text evidence="1">Belongs to the syntaxin family.</text>
</comment>
<keyword evidence="4" id="KW-0812">Transmembrane</keyword>
<dbReference type="STRING" id="180498.A0A067LJI4"/>
<dbReference type="SUPFAM" id="SSF47661">
    <property type="entry name" value="t-snare proteins"/>
    <property type="match status" value="1"/>
</dbReference>
<dbReference type="GO" id="GO:0005484">
    <property type="term" value="F:SNAP receptor activity"/>
    <property type="evidence" value="ECO:0007669"/>
    <property type="project" value="InterPro"/>
</dbReference>
<dbReference type="InterPro" id="IPR006012">
    <property type="entry name" value="Syntaxin/epimorphin_CS"/>
</dbReference>
<dbReference type="GO" id="GO:0006888">
    <property type="term" value="P:endoplasmic reticulum to Golgi vesicle-mediated transport"/>
    <property type="evidence" value="ECO:0007669"/>
    <property type="project" value="TreeGrafter"/>
</dbReference>
<dbReference type="InterPro" id="IPR021538">
    <property type="entry name" value="Syntaxin-5_N"/>
</dbReference>
<keyword evidence="4" id="KW-0472">Membrane</keyword>
<keyword evidence="4" id="KW-1133">Transmembrane helix</keyword>
<evidence type="ECO:0000256" key="2">
    <source>
        <dbReference type="ARBA" id="ARBA00022927"/>
    </source>
</evidence>
<gene>
    <name evidence="6" type="ORF">JCGZ_01305</name>
</gene>
<dbReference type="InterPro" id="IPR000727">
    <property type="entry name" value="T_SNARE_dom"/>
</dbReference>
<keyword evidence="7" id="KW-1185">Reference proteome</keyword>
<dbReference type="GO" id="GO:0000149">
    <property type="term" value="F:SNARE binding"/>
    <property type="evidence" value="ECO:0007669"/>
    <property type="project" value="TreeGrafter"/>
</dbReference>
<dbReference type="InterPro" id="IPR045242">
    <property type="entry name" value="Syntaxin"/>
</dbReference>
<dbReference type="GO" id="GO:0000139">
    <property type="term" value="C:Golgi membrane"/>
    <property type="evidence" value="ECO:0007669"/>
    <property type="project" value="TreeGrafter"/>
</dbReference>
<dbReference type="SMART" id="SM00397">
    <property type="entry name" value="t_SNARE"/>
    <property type="match status" value="1"/>
</dbReference>
<keyword evidence="2" id="KW-0813">Transport</keyword>